<keyword evidence="2 3" id="KW-0233">DNA recombination</keyword>
<protein>
    <recommendedName>
        <fullName evidence="3">Non-homologous end joining protein Ku</fullName>
    </recommendedName>
</protein>
<comment type="subunit">
    <text evidence="3">Homodimer. Interacts with LigD.</text>
</comment>
<dbReference type="InterPro" id="IPR009187">
    <property type="entry name" value="Prok_Ku"/>
</dbReference>
<evidence type="ECO:0000256" key="1">
    <source>
        <dbReference type="ARBA" id="ARBA00023125"/>
    </source>
</evidence>
<comment type="function">
    <text evidence="3">With LigD forms a non-homologous end joining (NHEJ) DNA repair enzyme, which repairs dsDNA breaks with reduced fidelity. Binds linear dsDNA with 5'- and 3'- overhangs but not closed circular dsDNA nor ssDNA. Recruits and stimulates the ligase activity of LigD.</text>
</comment>
<evidence type="ECO:0000313" key="6">
    <source>
        <dbReference type="EMBL" id="PZF81686.1"/>
    </source>
</evidence>
<organism evidence="6 7">
    <name type="scientific">Jiangella anatolica</name>
    <dbReference type="NCBI Taxonomy" id="2670374"/>
    <lineage>
        <taxon>Bacteria</taxon>
        <taxon>Bacillati</taxon>
        <taxon>Actinomycetota</taxon>
        <taxon>Actinomycetes</taxon>
        <taxon>Jiangellales</taxon>
        <taxon>Jiangellaceae</taxon>
        <taxon>Jiangella</taxon>
    </lineage>
</organism>
<dbReference type="CDD" id="cd00789">
    <property type="entry name" value="KU_like"/>
    <property type="match status" value="1"/>
</dbReference>
<comment type="similarity">
    <text evidence="3">Belongs to the prokaryotic Ku family.</text>
</comment>
<dbReference type="GO" id="GO:0006310">
    <property type="term" value="P:DNA recombination"/>
    <property type="evidence" value="ECO:0007669"/>
    <property type="project" value="UniProtKB-KW"/>
</dbReference>
<dbReference type="FunFam" id="2.40.290.10:FF:000004">
    <property type="entry name" value="Non-homologous end joining protein Ku"/>
    <property type="match status" value="1"/>
</dbReference>
<dbReference type="PIRSF" id="PIRSF006493">
    <property type="entry name" value="Prok_Ku"/>
    <property type="match status" value="1"/>
</dbReference>
<evidence type="ECO:0000259" key="5">
    <source>
        <dbReference type="SMART" id="SM00559"/>
    </source>
</evidence>
<evidence type="ECO:0000256" key="4">
    <source>
        <dbReference type="SAM" id="MobiDB-lite"/>
    </source>
</evidence>
<dbReference type="Proteomes" id="UP000248764">
    <property type="component" value="Unassembled WGS sequence"/>
</dbReference>
<dbReference type="InterPro" id="IPR016194">
    <property type="entry name" value="SPOC-like_C_dom_sf"/>
</dbReference>
<dbReference type="EMBL" id="POTW01000053">
    <property type="protein sequence ID" value="PZF81686.1"/>
    <property type="molecule type" value="Genomic_DNA"/>
</dbReference>
<reference evidence="6 7" key="1">
    <citation type="submission" date="2018-01" db="EMBL/GenBank/DDBJ databases">
        <title>Draft genome sequence of Jiangella sp. GTF31.</title>
        <authorList>
            <person name="Sahin N."/>
            <person name="Ay H."/>
            <person name="Saygin H."/>
        </authorList>
    </citation>
    <scope>NUCLEOTIDE SEQUENCE [LARGE SCALE GENOMIC DNA]</scope>
    <source>
        <strain evidence="6 7">GTF31</strain>
    </source>
</reference>
<sequence>MARSIWSGFLSFGLVSIPVRLYSATQEHEVDFHQFERGTSDRIRYKRVNERTGDEVDYDDIVKGHDVGGGDYVIVERDELEEIAPGRSRSLDIEQFVELAEIDPIHFQRSYYLGPSDDDTASSYALLRTALDQTGRAAVATFVMRGKEYLACVRASGPVLVLETMYFADEIRDPVKELGDLPKASSKGKQLGMAVDLIEAMTEPWKPERYHDTYTERVEELVDAKREGKEVVTESAPATATGATDLLTALQESVAAAKKKRPAKKAPAKKTAARKKAPARKKTAAKKTAAAKKSSTRKKSAA</sequence>
<dbReference type="SUPFAM" id="SSF100939">
    <property type="entry name" value="SPOC domain-like"/>
    <property type="match status" value="1"/>
</dbReference>
<gene>
    <name evidence="3" type="primary">ku</name>
    <name evidence="6" type="ORF">C1I92_20210</name>
</gene>
<dbReference type="GO" id="GO:0006303">
    <property type="term" value="P:double-strand break repair via nonhomologous end joining"/>
    <property type="evidence" value="ECO:0007669"/>
    <property type="project" value="UniProtKB-UniRule"/>
</dbReference>
<keyword evidence="3" id="KW-0227">DNA damage</keyword>
<keyword evidence="3" id="KW-0234">DNA repair</keyword>
<feature type="compositionally biased region" description="Basic residues" evidence="4">
    <location>
        <begin position="257"/>
        <end position="285"/>
    </location>
</feature>
<accession>A0A2W2C7H2</accession>
<evidence type="ECO:0000256" key="3">
    <source>
        <dbReference type="HAMAP-Rule" id="MF_01875"/>
    </source>
</evidence>
<dbReference type="InterPro" id="IPR006164">
    <property type="entry name" value="DNA_bd_Ku70/Ku80"/>
</dbReference>
<evidence type="ECO:0000313" key="7">
    <source>
        <dbReference type="Proteomes" id="UP000248764"/>
    </source>
</evidence>
<evidence type="ECO:0000256" key="2">
    <source>
        <dbReference type="ARBA" id="ARBA00023172"/>
    </source>
</evidence>
<keyword evidence="7" id="KW-1185">Reference proteome</keyword>
<dbReference type="NCBIfam" id="TIGR02772">
    <property type="entry name" value="Ku_bact"/>
    <property type="match status" value="1"/>
</dbReference>
<feature type="domain" description="Ku" evidence="5">
    <location>
        <begin position="53"/>
        <end position="183"/>
    </location>
</feature>
<dbReference type="Pfam" id="PF02735">
    <property type="entry name" value="Ku"/>
    <property type="match status" value="1"/>
</dbReference>
<dbReference type="SMART" id="SM00559">
    <property type="entry name" value="Ku78"/>
    <property type="match status" value="1"/>
</dbReference>
<feature type="region of interest" description="Disordered" evidence="4">
    <location>
        <begin position="253"/>
        <end position="302"/>
    </location>
</feature>
<dbReference type="GO" id="GO:0003690">
    <property type="term" value="F:double-stranded DNA binding"/>
    <property type="evidence" value="ECO:0007669"/>
    <property type="project" value="UniProtKB-UniRule"/>
</dbReference>
<dbReference type="Gene3D" id="2.40.290.10">
    <property type="match status" value="1"/>
</dbReference>
<dbReference type="AlphaFoldDB" id="A0A2W2C7H2"/>
<comment type="caution">
    <text evidence="6">The sequence shown here is derived from an EMBL/GenBank/DDBJ whole genome shotgun (WGS) entry which is preliminary data.</text>
</comment>
<keyword evidence="1 3" id="KW-0238">DNA-binding</keyword>
<dbReference type="HAMAP" id="MF_01875">
    <property type="entry name" value="Prokaryotic_Ku"/>
    <property type="match status" value="1"/>
</dbReference>
<dbReference type="RefSeq" id="WP_111256450.1">
    <property type="nucleotide sequence ID" value="NZ_POTW01000053.1"/>
</dbReference>
<proteinExistence type="inferred from homology"/>
<name>A0A2W2C7H2_9ACTN</name>
<dbReference type="PANTHER" id="PTHR41251:SF1">
    <property type="entry name" value="NON-HOMOLOGOUS END JOINING PROTEIN KU"/>
    <property type="match status" value="1"/>
</dbReference>
<dbReference type="PANTHER" id="PTHR41251">
    <property type="entry name" value="NON-HOMOLOGOUS END JOINING PROTEIN KU"/>
    <property type="match status" value="1"/>
</dbReference>